<dbReference type="GO" id="GO:0006508">
    <property type="term" value="P:proteolysis"/>
    <property type="evidence" value="ECO:0007669"/>
    <property type="project" value="UniProtKB-KW"/>
</dbReference>
<feature type="domain" description="Peptidase M3A/M3B catalytic" evidence="10">
    <location>
        <begin position="228"/>
        <end position="690"/>
    </location>
</feature>
<evidence type="ECO:0000256" key="9">
    <source>
        <dbReference type="RuleBase" id="RU003435"/>
    </source>
</evidence>
<dbReference type="SUPFAM" id="SSF55486">
    <property type="entry name" value="Metalloproteases ('zincins'), catalytic domain"/>
    <property type="match status" value="1"/>
</dbReference>
<dbReference type="GO" id="GO:0046872">
    <property type="term" value="F:metal ion binding"/>
    <property type="evidence" value="ECO:0007669"/>
    <property type="project" value="UniProtKB-UniRule"/>
</dbReference>
<dbReference type="GO" id="GO:0004222">
    <property type="term" value="F:metalloendopeptidase activity"/>
    <property type="evidence" value="ECO:0007669"/>
    <property type="project" value="UniProtKB-EC"/>
</dbReference>
<evidence type="ECO:0000256" key="8">
    <source>
        <dbReference type="ARBA" id="ARBA00026100"/>
    </source>
</evidence>
<feature type="domain" description="Oligopeptidase A N-terminal" evidence="11">
    <location>
        <begin position="33"/>
        <end position="149"/>
    </location>
</feature>
<keyword evidence="6 9" id="KW-0482">Metalloprotease</keyword>
<dbReference type="InterPro" id="IPR024077">
    <property type="entry name" value="Neurolysin/TOP_dom2"/>
</dbReference>
<evidence type="ECO:0000313" key="12">
    <source>
        <dbReference type="EMBL" id="ABC35159.1"/>
    </source>
</evidence>
<dbReference type="FunFam" id="3.40.390.10:FF:000009">
    <property type="entry name" value="Oligopeptidase A"/>
    <property type="match status" value="1"/>
</dbReference>
<proteinExistence type="inferred from homology"/>
<comment type="catalytic activity">
    <reaction evidence="7">
        <text>Hydrolysis of oligopeptides, with broad specificity. Gly or Ala commonly occur as P1 or P1' residues, but more distant residues are also important, as is shown by the fact that Z-Gly-Pro-Gly-|-Gly-Pro-Ala is cleaved, but not Z-(Gly)(5).</text>
        <dbReference type="EC" id="3.4.24.70"/>
    </reaction>
</comment>
<dbReference type="RefSeq" id="WP_011401200.1">
    <property type="nucleotide sequence ID" value="NC_007650.1"/>
</dbReference>
<dbReference type="EC" id="3.4.24.70" evidence="8"/>
<comment type="cofactor">
    <cofactor evidence="9">
        <name>Zn(2+)</name>
        <dbReference type="ChEBI" id="CHEBI:29105"/>
    </cofactor>
    <text evidence="9">Binds 1 zinc ion.</text>
</comment>
<evidence type="ECO:0000313" key="13">
    <source>
        <dbReference type="Proteomes" id="UP000001930"/>
    </source>
</evidence>
<name>Q2T5X1_BURTA</name>
<gene>
    <name evidence="12" type="ordered locus">BTH_II1232</name>
</gene>
<dbReference type="GO" id="GO:0005829">
    <property type="term" value="C:cytosol"/>
    <property type="evidence" value="ECO:0007669"/>
    <property type="project" value="UniProtKB-ARBA"/>
</dbReference>
<protein>
    <recommendedName>
        <fullName evidence="8">oligopeptidase A</fullName>
        <ecNumber evidence="8">3.4.24.70</ecNumber>
    </recommendedName>
</protein>
<keyword evidence="2 9" id="KW-0645">Protease</keyword>
<dbReference type="Gene3D" id="3.40.390.10">
    <property type="entry name" value="Collagenase (Catalytic Domain)"/>
    <property type="match status" value="1"/>
</dbReference>
<evidence type="ECO:0000256" key="1">
    <source>
        <dbReference type="ARBA" id="ARBA00006040"/>
    </source>
</evidence>
<keyword evidence="13" id="KW-1185">Reference proteome</keyword>
<dbReference type="GeneID" id="45118683"/>
<dbReference type="PANTHER" id="PTHR11804">
    <property type="entry name" value="PROTEASE M3 THIMET OLIGOPEPTIDASE-RELATED"/>
    <property type="match status" value="1"/>
</dbReference>
<dbReference type="Pfam" id="PF19310">
    <property type="entry name" value="TOP_N"/>
    <property type="match status" value="1"/>
</dbReference>
<dbReference type="GO" id="GO:0006518">
    <property type="term" value="P:peptide metabolic process"/>
    <property type="evidence" value="ECO:0007669"/>
    <property type="project" value="TreeGrafter"/>
</dbReference>
<dbReference type="InterPro" id="IPR001567">
    <property type="entry name" value="Pept_M3A_M3B_dom"/>
</dbReference>
<dbReference type="HOGENOM" id="CLU_001805_4_1_4"/>
<evidence type="ECO:0000259" key="10">
    <source>
        <dbReference type="Pfam" id="PF01432"/>
    </source>
</evidence>
<dbReference type="AlphaFoldDB" id="Q2T5X1"/>
<dbReference type="Pfam" id="PF01432">
    <property type="entry name" value="Peptidase_M3"/>
    <property type="match status" value="1"/>
</dbReference>
<organism evidence="12 13">
    <name type="scientific">Burkholderia thailandensis (strain ATCC 700388 / DSM 13276 / CCUG 48851 / CIP 106301 / E264)</name>
    <dbReference type="NCBI Taxonomy" id="271848"/>
    <lineage>
        <taxon>Bacteria</taxon>
        <taxon>Pseudomonadati</taxon>
        <taxon>Pseudomonadota</taxon>
        <taxon>Betaproteobacteria</taxon>
        <taxon>Burkholderiales</taxon>
        <taxon>Burkholderiaceae</taxon>
        <taxon>Burkholderia</taxon>
        <taxon>pseudomallei group</taxon>
    </lineage>
</organism>
<keyword evidence="4 9" id="KW-0378">Hydrolase</keyword>
<evidence type="ECO:0000256" key="2">
    <source>
        <dbReference type="ARBA" id="ARBA00022670"/>
    </source>
</evidence>
<dbReference type="PANTHER" id="PTHR11804:SF84">
    <property type="entry name" value="SACCHAROLYSIN"/>
    <property type="match status" value="1"/>
</dbReference>
<dbReference type="InterPro" id="IPR034005">
    <property type="entry name" value="M3A_DCP"/>
</dbReference>
<dbReference type="EMBL" id="CP000085">
    <property type="protein sequence ID" value="ABC35159.1"/>
    <property type="molecule type" value="Genomic_DNA"/>
</dbReference>
<accession>Q2T5X1</accession>
<dbReference type="CDD" id="cd06456">
    <property type="entry name" value="M3A_DCP"/>
    <property type="match status" value="1"/>
</dbReference>
<dbReference type="KEGG" id="bte:BTH_II1232"/>
<evidence type="ECO:0000256" key="7">
    <source>
        <dbReference type="ARBA" id="ARBA00024603"/>
    </source>
</evidence>
<dbReference type="Gene3D" id="1.10.1370.40">
    <property type="match status" value="1"/>
</dbReference>
<sequence>MAPTTLVNPLLDRSQLPRFESIRDFHVSQAVDALLIDLDNAILRASAKNSPPNWVNVIEPISLALESLEYAWGTVTHLVSVCDSAPLRAAYGSCAGRVSAALSRFRQNAALLDRYRAVAESDGFCALAPERRTVVRNLIRDARLAGSELPPGPRARLNVLRERIAQLATAYQDNIADATRAFARIVTDDAELDGIPDYARAAARAAAARRAAEGFEFTLDFASYQQVMQFSTCRALREEMYRARSTRASELGATYANGAAQWDNAPVMAEMLKLRHEEAGLLGYRDFAQMSLERKMARTPERACAFLENLHRRVSPKASLEWQALQSFARGELGLADVQPWDIAFATERMRQQCFGVSTEDVRRYFPEHAVLRGLFDLVETLFDIRIRPDEGSVWHDDVRLFRLEDLRGETVAHLYLDLYARDGKREGAWAASGRSRATGPDGSIRTPVAYLMCNVAAPAAGSPACFAFDQVVTLFHEMGHCLHHMLTGVAESAISGTNGVEWDAIEFPSQFMENFCWDPHVVSTLSAHVETGEPLPNTLFERMLAARHFNQGIEMAHQIALSMLDIALHSRQEIDSINSMQNTIHEIYQKYELTPLDRQARSANTFSHIFSGGYAAAYYSYQWAQVLAADAYAAVEEASVERAEVGKREAGERYRTEVLEPGGSRPALESFIAFRGRAPSLDALLRHCRIDR</sequence>
<comment type="similarity">
    <text evidence="1 9">Belongs to the peptidase M3 family.</text>
</comment>
<evidence type="ECO:0000256" key="4">
    <source>
        <dbReference type="ARBA" id="ARBA00022801"/>
    </source>
</evidence>
<dbReference type="InterPro" id="IPR045666">
    <property type="entry name" value="OpdA_N"/>
</dbReference>
<keyword evidence="5 9" id="KW-0862">Zinc</keyword>
<dbReference type="InterPro" id="IPR024079">
    <property type="entry name" value="MetalloPept_cat_dom_sf"/>
</dbReference>
<dbReference type="Proteomes" id="UP000001930">
    <property type="component" value="Chromosome II"/>
</dbReference>
<evidence type="ECO:0000256" key="6">
    <source>
        <dbReference type="ARBA" id="ARBA00023049"/>
    </source>
</evidence>
<keyword evidence="3 9" id="KW-0479">Metal-binding</keyword>
<evidence type="ECO:0000259" key="11">
    <source>
        <dbReference type="Pfam" id="PF19310"/>
    </source>
</evidence>
<dbReference type="Gene3D" id="1.10.1370.10">
    <property type="entry name" value="Neurolysin, domain 3"/>
    <property type="match status" value="1"/>
</dbReference>
<evidence type="ECO:0000256" key="5">
    <source>
        <dbReference type="ARBA" id="ARBA00022833"/>
    </source>
</evidence>
<dbReference type="InterPro" id="IPR045090">
    <property type="entry name" value="Pept_M3A_M3B"/>
</dbReference>
<evidence type="ECO:0000256" key="3">
    <source>
        <dbReference type="ARBA" id="ARBA00022723"/>
    </source>
</evidence>
<reference evidence="12 13" key="1">
    <citation type="journal article" date="2005" name="BMC Genomics">
        <title>Bacterial genome adaptation to niches: divergence of the potential virulence genes in three Burkholderia species of different survival strategies.</title>
        <authorList>
            <person name="Kim H.S."/>
            <person name="Schell M.A."/>
            <person name="Yu Y."/>
            <person name="Ulrich R.L."/>
            <person name="Sarria S.H."/>
            <person name="Nierman W.C."/>
            <person name="DeShazer D."/>
        </authorList>
    </citation>
    <scope>NUCLEOTIDE SEQUENCE [LARGE SCALE GENOMIC DNA]</scope>
    <source>
        <strain evidence="13">ATCC 700388 / DSM 13276 / CCUG 48851 / CIP 106301 / E264</strain>
    </source>
</reference>